<proteinExistence type="predicted"/>
<dbReference type="InterPro" id="IPR009875">
    <property type="entry name" value="PilZ_domain"/>
</dbReference>
<comment type="caution">
    <text evidence="2">The sequence shown here is derived from an EMBL/GenBank/DDBJ whole genome shotgun (WGS) entry which is preliminary data.</text>
</comment>
<dbReference type="EMBL" id="JBBMRA010000001">
    <property type="protein sequence ID" value="MEM5535123.1"/>
    <property type="molecule type" value="Genomic_DNA"/>
</dbReference>
<reference evidence="2 3" key="1">
    <citation type="submission" date="2024-03" db="EMBL/GenBank/DDBJ databases">
        <title>Community enrichment and isolation of bacterial strains for fucoidan degradation.</title>
        <authorList>
            <person name="Sichert A."/>
        </authorList>
    </citation>
    <scope>NUCLEOTIDE SEQUENCE [LARGE SCALE GENOMIC DNA]</scope>
    <source>
        <strain evidence="2 3">AS76</strain>
    </source>
</reference>
<organism evidence="2 3">
    <name type="scientific">Neptuniibacter pectenicola</name>
    <dbReference type="NCBI Taxonomy" id="1806669"/>
    <lineage>
        <taxon>Bacteria</taxon>
        <taxon>Pseudomonadati</taxon>
        <taxon>Pseudomonadota</taxon>
        <taxon>Gammaproteobacteria</taxon>
        <taxon>Oceanospirillales</taxon>
        <taxon>Oceanospirillaceae</taxon>
        <taxon>Neptuniibacter</taxon>
    </lineage>
</organism>
<dbReference type="Proteomes" id="UP001449225">
    <property type="component" value="Unassembled WGS sequence"/>
</dbReference>
<evidence type="ECO:0000313" key="2">
    <source>
        <dbReference type="EMBL" id="MEM5535123.1"/>
    </source>
</evidence>
<keyword evidence="3" id="KW-1185">Reference proteome</keyword>
<dbReference type="Pfam" id="PF07238">
    <property type="entry name" value="PilZ"/>
    <property type="match status" value="1"/>
</dbReference>
<feature type="domain" description="PilZ" evidence="1">
    <location>
        <begin position="3"/>
        <end position="96"/>
    </location>
</feature>
<accession>A0ABU9TN40</accession>
<gene>
    <name evidence="2" type="ORF">WNY58_01845</name>
</gene>
<evidence type="ECO:0000259" key="1">
    <source>
        <dbReference type="Pfam" id="PF07238"/>
    </source>
</evidence>
<dbReference type="SUPFAM" id="SSF141371">
    <property type="entry name" value="PilZ domain-like"/>
    <property type="match status" value="1"/>
</dbReference>
<protein>
    <submittedName>
        <fullName evidence="2">PilZ domain-containing protein</fullName>
    </submittedName>
</protein>
<dbReference type="RefSeq" id="WP_067983135.1">
    <property type="nucleotide sequence ID" value="NZ_CAXBCE010000006.1"/>
</dbReference>
<dbReference type="Gene3D" id="2.40.10.220">
    <property type="entry name" value="predicted glycosyltransferase like domains"/>
    <property type="match status" value="1"/>
</dbReference>
<name>A0ABU9TN40_9GAMM</name>
<sequence>MPRRFIRHPTGIPIQISIPNCNADLPEHRSNCDAHRVQTNDISVGGLSCESPEIMNAGQAVEVEIWLNNPSFKTIGHVLWCKGQGSGYLVGIGFSDFATAYSVRMVEQVCHIEEYRKQILIEEGRDLSSEAAAEEWIGKYAADFPSYPC</sequence>
<evidence type="ECO:0000313" key="3">
    <source>
        <dbReference type="Proteomes" id="UP001449225"/>
    </source>
</evidence>